<gene>
    <name evidence="2" type="ORF">GQ43DRAFT_466026</name>
</gene>
<proteinExistence type="predicted"/>
<evidence type="ECO:0000313" key="2">
    <source>
        <dbReference type="EMBL" id="KAF2197940.1"/>
    </source>
</evidence>
<feature type="region of interest" description="Disordered" evidence="1">
    <location>
        <begin position="642"/>
        <end position="668"/>
    </location>
</feature>
<dbReference type="PROSITE" id="PS51450">
    <property type="entry name" value="LRR"/>
    <property type="match status" value="1"/>
</dbReference>
<sequence length="733" mass="83777">MVLLRELKRKRAAVSYKEASSDTDSAADSAHSDAEEYPPETHQARPQRRSARHAAHEQVEATNEHQASVSRTSRSKRRRKRMVSYRELSDNDGSDVNHVDKYEEDASPSMPQLKTKACPQVKAQKKVSRRRSQPKRALGAPLKHKTTPKPATLAPKILSDGKIPKWSTLPYQVLLDIFVYASYPLHDDNFFPTPDISWLAQMARMCSTFTAPALAALYRNPPIFALKAKRKALVHHLISPVAAPLVNYTVLPKRLELDATKMSHLTDPTHSASDLISLISSLKTLKDIDIFDSYDRPPYRPRSKSIRRWYYPSDLIDALRQSGVRLKSWRWHSAFLSHDFLWMKEVHTANAFRNLRHIIFTKFSFTHSHANELSDGENGGDKVPTSEELLASALAVLPDLEALTFVSSTMANSHLLPLLPENLVSLKFINCDELTSDILQAFLVTHGKHLEELELNHNRSLDLSFLVDLKSSCPRLEVLRMDLNFFSSLALSRDSDPNYEELLREGEIPSWPSRLRIVDMKNLRRWTPVAAKAFFSSLIDSAESLPHLRELTILAMVDINWRERATFRSEWTAKFHTVFLSKAAPPNPHLASFRAFREWKASGQFVEEKHDSFIDADDKEQPEEDDSDVPLILRRPQCVTGKSKSNEKWNTQRLRTRARPLSSRGETPDEYVDTLAIDSENLFIQGQCEKVAFRVDNFRPREDIFDERDFLDSEPSGDEDWNGDDEVVDGYAW</sequence>
<comment type="caution">
    <text evidence="2">The sequence shown here is derived from an EMBL/GenBank/DDBJ whole genome shotgun (WGS) entry which is preliminary data.</text>
</comment>
<evidence type="ECO:0000313" key="3">
    <source>
        <dbReference type="Proteomes" id="UP000799536"/>
    </source>
</evidence>
<feature type="compositionally biased region" description="Acidic residues" evidence="1">
    <location>
        <begin position="715"/>
        <end position="733"/>
    </location>
</feature>
<dbReference type="PANTHER" id="PTHR34755">
    <property type="entry name" value="SERINE/ARGININE REPETITIVE MATRIX PROTEIN 3-RELATED"/>
    <property type="match status" value="1"/>
</dbReference>
<dbReference type="EMBL" id="ML994185">
    <property type="protein sequence ID" value="KAF2197940.1"/>
    <property type="molecule type" value="Genomic_DNA"/>
</dbReference>
<dbReference type="InterPro" id="IPR032675">
    <property type="entry name" value="LRR_dom_sf"/>
</dbReference>
<feature type="region of interest" description="Disordered" evidence="1">
    <location>
        <begin position="709"/>
        <end position="733"/>
    </location>
</feature>
<feature type="compositionally biased region" description="Basic residues" evidence="1">
    <location>
        <begin position="123"/>
        <end position="134"/>
    </location>
</feature>
<dbReference type="Gene3D" id="3.80.10.10">
    <property type="entry name" value="Ribonuclease Inhibitor"/>
    <property type="match status" value="1"/>
</dbReference>
<feature type="compositionally biased region" description="Basic residues" evidence="1">
    <location>
        <begin position="73"/>
        <end position="83"/>
    </location>
</feature>
<reference evidence="2" key="1">
    <citation type="journal article" date="2020" name="Stud. Mycol.">
        <title>101 Dothideomycetes genomes: a test case for predicting lifestyles and emergence of pathogens.</title>
        <authorList>
            <person name="Haridas S."/>
            <person name="Albert R."/>
            <person name="Binder M."/>
            <person name="Bloem J."/>
            <person name="Labutti K."/>
            <person name="Salamov A."/>
            <person name="Andreopoulos B."/>
            <person name="Baker S."/>
            <person name="Barry K."/>
            <person name="Bills G."/>
            <person name="Bluhm B."/>
            <person name="Cannon C."/>
            <person name="Castanera R."/>
            <person name="Culley D."/>
            <person name="Daum C."/>
            <person name="Ezra D."/>
            <person name="Gonzalez J."/>
            <person name="Henrissat B."/>
            <person name="Kuo A."/>
            <person name="Liang C."/>
            <person name="Lipzen A."/>
            <person name="Lutzoni F."/>
            <person name="Magnuson J."/>
            <person name="Mondo S."/>
            <person name="Nolan M."/>
            <person name="Ohm R."/>
            <person name="Pangilinan J."/>
            <person name="Park H.-J."/>
            <person name="Ramirez L."/>
            <person name="Alfaro M."/>
            <person name="Sun H."/>
            <person name="Tritt A."/>
            <person name="Yoshinaga Y."/>
            <person name="Zwiers L.-H."/>
            <person name="Turgeon B."/>
            <person name="Goodwin S."/>
            <person name="Spatafora J."/>
            <person name="Crous P."/>
            <person name="Grigoriev I."/>
        </authorList>
    </citation>
    <scope>NUCLEOTIDE SEQUENCE</scope>
    <source>
        <strain evidence="2">ATCC 74209</strain>
    </source>
</reference>
<dbReference type="AlphaFoldDB" id="A0A9P4JF06"/>
<evidence type="ECO:0000256" key="1">
    <source>
        <dbReference type="SAM" id="MobiDB-lite"/>
    </source>
</evidence>
<feature type="compositionally biased region" description="Polar residues" evidence="1">
    <location>
        <begin position="642"/>
        <end position="653"/>
    </location>
</feature>
<protein>
    <submittedName>
        <fullName evidence="2">Uncharacterized protein</fullName>
    </submittedName>
</protein>
<name>A0A9P4JF06_9PLEO</name>
<feature type="compositionally biased region" description="Basic and acidic residues" evidence="1">
    <location>
        <begin position="54"/>
        <end position="63"/>
    </location>
</feature>
<accession>A0A9P4JF06</accession>
<dbReference type="OrthoDB" id="5395390at2759"/>
<organism evidence="2 3">
    <name type="scientific">Delitschia confertaspora ATCC 74209</name>
    <dbReference type="NCBI Taxonomy" id="1513339"/>
    <lineage>
        <taxon>Eukaryota</taxon>
        <taxon>Fungi</taxon>
        <taxon>Dikarya</taxon>
        <taxon>Ascomycota</taxon>
        <taxon>Pezizomycotina</taxon>
        <taxon>Dothideomycetes</taxon>
        <taxon>Pleosporomycetidae</taxon>
        <taxon>Pleosporales</taxon>
        <taxon>Delitschiaceae</taxon>
        <taxon>Delitschia</taxon>
    </lineage>
</organism>
<dbReference type="InterPro" id="IPR001611">
    <property type="entry name" value="Leu-rich_rpt"/>
</dbReference>
<keyword evidence="3" id="KW-1185">Reference proteome</keyword>
<dbReference type="Proteomes" id="UP000799536">
    <property type="component" value="Unassembled WGS sequence"/>
</dbReference>
<feature type="region of interest" description="Disordered" evidence="1">
    <location>
        <begin position="1"/>
        <end position="153"/>
    </location>
</feature>
<dbReference type="InterPro" id="IPR052109">
    <property type="entry name" value="SRRM_Domain-Containing"/>
</dbReference>
<dbReference type="SUPFAM" id="SSF52047">
    <property type="entry name" value="RNI-like"/>
    <property type="match status" value="1"/>
</dbReference>
<dbReference type="PANTHER" id="PTHR34755:SF4">
    <property type="entry name" value="F-BOX DOMAIN-CONTAINING PROTEIN"/>
    <property type="match status" value="1"/>
</dbReference>